<evidence type="ECO:0000313" key="3">
    <source>
        <dbReference type="EnsemblMetazoa" id="ACUA003992-PA"/>
    </source>
</evidence>
<evidence type="ECO:0000256" key="2">
    <source>
        <dbReference type="SAM" id="MobiDB-lite"/>
    </source>
</evidence>
<sequence>MIVVGNHVLLHTSLTSTMTTQFGWLILLALSTLSYRASGAAHPATEVTNQEIRDAILSLVHSYNTLDNKLERHEQRERAHAEQVKKSLITVQKNLRGLDPLPGMISRLESRTADIETALLRHEDKINTFTEQQAKVSESLEGILKWLSENAQILETRTSNGAGRDEDEESVASKLDEVAGTVRELRRELAELKSDRDATEVKYISLFCQTNRSVDITRSLHTQDVNRQLLKETEKLVNSKLSSADEIISKMEEKLSQFYLTSPVIATQNVEFEEKVLKQLDSLSNKVPATNSLGSEPTALPDKQFIHGLVNETLEAINDMRLEVLTASDKSFTKTATRIKENNEVLQTSVDEILKTLTEELTTAEAFHTTAKDQFNAMNETMAGLSAFLYKTGENILDAKRGIDYGIMQITRDVGDMIKSNSGSLNSTVSKRFDEIGATILDNHNGALTNLSSKIETEISQVWRQIGIMYQEISSSKQALDRLQEQTETYVNGTLNTMDSMEGKVSLITNRMTEVDSNLNYLLGRLSMVTQEFNQIKLGLGKALDEIKGSFTEVHNRVRGPGPHRISSEEVVDDLGNETTK</sequence>
<feature type="region of interest" description="Disordered" evidence="2">
    <location>
        <begin position="558"/>
        <end position="581"/>
    </location>
</feature>
<dbReference type="EMBL" id="AXCM01012721">
    <property type="status" value="NOT_ANNOTATED_CDS"/>
    <property type="molecule type" value="Genomic_DNA"/>
</dbReference>
<name>A0A182LX10_9DIPT</name>
<keyword evidence="4" id="KW-1185">Reference proteome</keyword>
<keyword evidence="1" id="KW-0175">Coiled coil</keyword>
<dbReference type="VEuPathDB" id="VectorBase:ACUA003992"/>
<organism evidence="3 4">
    <name type="scientific">Anopheles culicifacies</name>
    <dbReference type="NCBI Taxonomy" id="139723"/>
    <lineage>
        <taxon>Eukaryota</taxon>
        <taxon>Metazoa</taxon>
        <taxon>Ecdysozoa</taxon>
        <taxon>Arthropoda</taxon>
        <taxon>Hexapoda</taxon>
        <taxon>Insecta</taxon>
        <taxon>Pterygota</taxon>
        <taxon>Neoptera</taxon>
        <taxon>Endopterygota</taxon>
        <taxon>Diptera</taxon>
        <taxon>Nematocera</taxon>
        <taxon>Culicoidea</taxon>
        <taxon>Culicidae</taxon>
        <taxon>Anophelinae</taxon>
        <taxon>Anopheles</taxon>
        <taxon>culicifacies species complex</taxon>
    </lineage>
</organism>
<reference evidence="4" key="1">
    <citation type="submission" date="2013-09" db="EMBL/GenBank/DDBJ databases">
        <title>The Genome Sequence of Anopheles culicifacies species A.</title>
        <authorList>
            <consortium name="The Broad Institute Genomics Platform"/>
            <person name="Neafsey D.E."/>
            <person name="Besansky N."/>
            <person name="Howell P."/>
            <person name="Walton C."/>
            <person name="Young S.K."/>
            <person name="Zeng Q."/>
            <person name="Gargeya S."/>
            <person name="Fitzgerald M."/>
            <person name="Haas B."/>
            <person name="Abouelleil A."/>
            <person name="Allen A.W."/>
            <person name="Alvarado L."/>
            <person name="Arachchi H.M."/>
            <person name="Berlin A.M."/>
            <person name="Chapman S.B."/>
            <person name="Gainer-Dewar J."/>
            <person name="Goldberg J."/>
            <person name="Griggs A."/>
            <person name="Gujja S."/>
            <person name="Hansen M."/>
            <person name="Howarth C."/>
            <person name="Imamovic A."/>
            <person name="Ireland A."/>
            <person name="Larimer J."/>
            <person name="McCowan C."/>
            <person name="Murphy C."/>
            <person name="Pearson M."/>
            <person name="Poon T.W."/>
            <person name="Priest M."/>
            <person name="Roberts A."/>
            <person name="Saif S."/>
            <person name="Shea T."/>
            <person name="Sisk P."/>
            <person name="Sykes S."/>
            <person name="Wortman J."/>
            <person name="Nusbaum C."/>
            <person name="Birren B."/>
        </authorList>
    </citation>
    <scope>NUCLEOTIDE SEQUENCE [LARGE SCALE GENOMIC DNA]</scope>
    <source>
        <strain evidence="4">A-37</strain>
    </source>
</reference>
<dbReference type="Proteomes" id="UP000075883">
    <property type="component" value="Unassembled WGS sequence"/>
</dbReference>
<evidence type="ECO:0000313" key="4">
    <source>
        <dbReference type="Proteomes" id="UP000075883"/>
    </source>
</evidence>
<proteinExistence type="predicted"/>
<evidence type="ECO:0000256" key="1">
    <source>
        <dbReference type="SAM" id="Coils"/>
    </source>
</evidence>
<feature type="coiled-coil region" evidence="1">
    <location>
        <begin position="175"/>
        <end position="202"/>
    </location>
</feature>
<accession>A0A182LX10</accession>
<protein>
    <submittedName>
        <fullName evidence="3">Uncharacterized protein</fullName>
    </submittedName>
</protein>
<dbReference type="STRING" id="139723.A0A182LX10"/>
<reference evidence="3" key="2">
    <citation type="submission" date="2020-05" db="UniProtKB">
        <authorList>
            <consortium name="EnsemblMetazoa"/>
        </authorList>
    </citation>
    <scope>IDENTIFICATION</scope>
    <source>
        <strain evidence="3">A-37</strain>
    </source>
</reference>
<dbReference type="PANTHER" id="PTHR39960">
    <property type="entry name" value="LD34147P"/>
    <property type="match status" value="1"/>
</dbReference>
<dbReference type="PANTHER" id="PTHR39960:SF1">
    <property type="entry name" value="LD34147P"/>
    <property type="match status" value="1"/>
</dbReference>
<dbReference type="GO" id="GO:0005886">
    <property type="term" value="C:plasma membrane"/>
    <property type="evidence" value="ECO:0007669"/>
    <property type="project" value="TreeGrafter"/>
</dbReference>
<feature type="compositionally biased region" description="Acidic residues" evidence="2">
    <location>
        <begin position="570"/>
        <end position="581"/>
    </location>
</feature>
<dbReference type="AlphaFoldDB" id="A0A182LX10"/>
<dbReference type="EnsemblMetazoa" id="ACUA003992-RA">
    <property type="protein sequence ID" value="ACUA003992-PA"/>
    <property type="gene ID" value="ACUA003992"/>
</dbReference>